<evidence type="ECO:0000256" key="3">
    <source>
        <dbReference type="ARBA" id="ARBA00022763"/>
    </source>
</evidence>
<dbReference type="GO" id="GO:0006307">
    <property type="term" value="P:DNA alkylation repair"/>
    <property type="evidence" value="ECO:0007669"/>
    <property type="project" value="InterPro"/>
</dbReference>
<dbReference type="GO" id="GO:0046872">
    <property type="term" value="F:metal ion binding"/>
    <property type="evidence" value="ECO:0007669"/>
    <property type="project" value="UniProtKB-KW"/>
</dbReference>
<evidence type="ECO:0000259" key="9">
    <source>
        <dbReference type="PROSITE" id="PS51471"/>
    </source>
</evidence>
<dbReference type="SUPFAM" id="SSF51197">
    <property type="entry name" value="Clavaminate synthase-like"/>
    <property type="match status" value="1"/>
</dbReference>
<gene>
    <name evidence="10" type="ORF">GJD93_13030</name>
</gene>
<evidence type="ECO:0000256" key="2">
    <source>
        <dbReference type="ARBA" id="ARBA00022723"/>
    </source>
</evidence>
<keyword evidence="3" id="KW-0227">DNA damage</keyword>
<evidence type="ECO:0000313" key="10">
    <source>
        <dbReference type="EMBL" id="QGM28538.1"/>
    </source>
</evidence>
<keyword evidence="5 10" id="KW-0223">Dioxygenase</keyword>
<dbReference type="Proteomes" id="UP000405075">
    <property type="component" value="Chromosome"/>
</dbReference>
<dbReference type="RefSeq" id="WP_096901349.1">
    <property type="nucleotide sequence ID" value="NZ_CP046045.1"/>
</dbReference>
<dbReference type="InterPro" id="IPR005123">
    <property type="entry name" value="Oxoglu/Fe-dep_dioxygenase_dom"/>
</dbReference>
<evidence type="ECO:0000256" key="6">
    <source>
        <dbReference type="ARBA" id="ARBA00023002"/>
    </source>
</evidence>
<evidence type="ECO:0000256" key="4">
    <source>
        <dbReference type="ARBA" id="ARBA00022842"/>
    </source>
</evidence>
<protein>
    <submittedName>
        <fullName evidence="10">Alpha-ketoglutarate-dependent dioxygenase AlkB</fullName>
    </submittedName>
</protein>
<dbReference type="GO" id="GO:0016705">
    <property type="term" value="F:oxidoreductase activity, acting on paired donors, with incorporation or reduction of molecular oxygen"/>
    <property type="evidence" value="ECO:0007669"/>
    <property type="project" value="UniProtKB-ARBA"/>
</dbReference>
<name>A0AAP9GVT6_9GAMM</name>
<accession>A0AAP9GVT6</accession>
<dbReference type="InterPro" id="IPR027450">
    <property type="entry name" value="AlkB-like"/>
</dbReference>
<keyword evidence="4" id="KW-0460">Magnesium</keyword>
<dbReference type="PANTHER" id="PTHR31212">
    <property type="entry name" value="ALPHA-KETOGLUTARATE-DEPENDENT DIOXYGENASE ALKB HOMOLOG 3"/>
    <property type="match status" value="1"/>
</dbReference>
<evidence type="ECO:0000256" key="8">
    <source>
        <dbReference type="ARBA" id="ARBA00023204"/>
    </source>
</evidence>
<comment type="cofactor">
    <cofactor evidence="1">
        <name>Fe(2+)</name>
        <dbReference type="ChEBI" id="CHEBI:29033"/>
    </cofactor>
</comment>
<dbReference type="Gene3D" id="2.60.120.590">
    <property type="entry name" value="Alpha-ketoglutarate-dependent dioxygenase AlkB-like"/>
    <property type="match status" value="1"/>
</dbReference>
<keyword evidence="7" id="KW-0408">Iron</keyword>
<keyword evidence="8" id="KW-0234">DNA repair</keyword>
<dbReference type="GO" id="GO:0051213">
    <property type="term" value="F:dioxygenase activity"/>
    <property type="evidence" value="ECO:0007669"/>
    <property type="project" value="UniProtKB-KW"/>
</dbReference>
<reference evidence="11" key="1">
    <citation type="submission" date="2019-11" db="EMBL/GenBank/DDBJ databases">
        <title>Escherichia coli 1916D6.</title>
        <authorList>
            <person name="Yao H."/>
            <person name="Du X."/>
            <person name="Yu R."/>
            <person name="Li A."/>
        </authorList>
    </citation>
    <scope>NUCLEOTIDE SEQUENCE [LARGE SCALE GENOMIC DNA]</scope>
    <source>
        <strain evidence="11">19110F47</strain>
    </source>
</reference>
<organism evidence="10 11">
    <name type="scientific">Acinetobacter towneri</name>
    <dbReference type="NCBI Taxonomy" id="202956"/>
    <lineage>
        <taxon>Bacteria</taxon>
        <taxon>Pseudomonadati</taxon>
        <taxon>Pseudomonadota</taxon>
        <taxon>Gammaproteobacteria</taxon>
        <taxon>Moraxellales</taxon>
        <taxon>Moraxellaceae</taxon>
        <taxon>Acinetobacter</taxon>
    </lineage>
</organism>
<dbReference type="GO" id="GO:0032451">
    <property type="term" value="F:demethylase activity"/>
    <property type="evidence" value="ECO:0007669"/>
    <property type="project" value="UniProtKB-ARBA"/>
</dbReference>
<dbReference type="PROSITE" id="PS51471">
    <property type="entry name" value="FE2OG_OXY"/>
    <property type="match status" value="1"/>
</dbReference>
<dbReference type="InterPro" id="IPR037151">
    <property type="entry name" value="AlkB-like_sf"/>
</dbReference>
<evidence type="ECO:0000256" key="7">
    <source>
        <dbReference type="ARBA" id="ARBA00023004"/>
    </source>
</evidence>
<evidence type="ECO:0000256" key="1">
    <source>
        <dbReference type="ARBA" id="ARBA00001954"/>
    </source>
</evidence>
<evidence type="ECO:0000256" key="5">
    <source>
        <dbReference type="ARBA" id="ARBA00022964"/>
    </source>
</evidence>
<feature type="domain" description="Fe2OG dioxygenase" evidence="9">
    <location>
        <begin position="104"/>
        <end position="201"/>
    </location>
</feature>
<dbReference type="InterPro" id="IPR032854">
    <property type="entry name" value="ALKBH3"/>
</dbReference>
<dbReference type="FunFam" id="2.60.120.590:FF:000004">
    <property type="entry name" value="DNA oxidative demethylase ALKBH2"/>
    <property type="match status" value="1"/>
</dbReference>
<dbReference type="GO" id="GO:0140097">
    <property type="term" value="F:catalytic activity, acting on DNA"/>
    <property type="evidence" value="ECO:0007669"/>
    <property type="project" value="UniProtKB-ARBA"/>
</dbReference>
<evidence type="ECO:0000313" key="11">
    <source>
        <dbReference type="Proteomes" id="UP000405075"/>
    </source>
</evidence>
<dbReference type="GO" id="GO:0016787">
    <property type="term" value="F:hydrolase activity"/>
    <property type="evidence" value="ECO:0007669"/>
    <property type="project" value="UniProtKB-ARBA"/>
</dbReference>
<dbReference type="EMBL" id="CP046045">
    <property type="protein sequence ID" value="QGM28538.1"/>
    <property type="molecule type" value="Genomic_DNA"/>
</dbReference>
<dbReference type="AlphaFoldDB" id="A0AAP9GVT6"/>
<sequence>MNLELFAPERCDNVLPYDGIVQDYGLVLSAEHSERYLQYFLQHLAWQPDEGLLFGQYYRTQRQVAWYGDEQYQYRYSGAVKQALLWQPALWRLKQQIEQWVGHPFNSCLANLYQDGTQGLGWHSDDEPNLGRHAVIASLSLGATRKFCFQHKHRANKVELLLHSGQLLVMRGTTQHYWKHALMKSNRIIQPRINLTFRYFHTAIE</sequence>
<dbReference type="Pfam" id="PF13532">
    <property type="entry name" value="2OG-FeII_Oxy_2"/>
    <property type="match status" value="1"/>
</dbReference>
<keyword evidence="6" id="KW-0560">Oxidoreductase</keyword>
<proteinExistence type="predicted"/>
<keyword evidence="2" id="KW-0479">Metal-binding</keyword>
<dbReference type="PANTHER" id="PTHR31212:SF4">
    <property type="entry name" value="ALPHA-KETOGLUTARATE-DEPENDENT DIOXYGENASE ALKB HOMOLOG 3"/>
    <property type="match status" value="1"/>
</dbReference>